<dbReference type="RefSeq" id="WP_322464115.1">
    <property type="nucleotide sequence ID" value="NZ_JAXOJX010000001.1"/>
</dbReference>
<gene>
    <name evidence="1" type="ORF">SM757_00370</name>
</gene>
<organism evidence="1 2">
    <name type="scientific">Azohydromonas lata</name>
    <dbReference type="NCBI Taxonomy" id="45677"/>
    <lineage>
        <taxon>Bacteria</taxon>
        <taxon>Pseudomonadati</taxon>
        <taxon>Pseudomonadota</taxon>
        <taxon>Betaproteobacteria</taxon>
        <taxon>Burkholderiales</taxon>
        <taxon>Sphaerotilaceae</taxon>
        <taxon>Azohydromonas</taxon>
    </lineage>
</organism>
<keyword evidence="2" id="KW-1185">Reference proteome</keyword>
<dbReference type="Proteomes" id="UP001293718">
    <property type="component" value="Unassembled WGS sequence"/>
</dbReference>
<proteinExistence type="predicted"/>
<dbReference type="EMBL" id="JAXOJX010000001">
    <property type="protein sequence ID" value="MDZ5455015.1"/>
    <property type="molecule type" value="Genomic_DNA"/>
</dbReference>
<geneLocation type="plasmid" evidence="1">
    <name>unnamed</name>
</geneLocation>
<keyword evidence="1" id="KW-0614">Plasmid</keyword>
<reference evidence="1 2" key="1">
    <citation type="submission" date="2023-11" db="EMBL/GenBank/DDBJ databases">
        <title>Draft genome of Azohydromonas lata strain H1 (DSM1123), a polyhydroxyalkanoate producer.</title>
        <authorList>
            <person name="Traversa D."/>
            <person name="D'Addabbo P."/>
            <person name="Pazzani C."/>
            <person name="Manzari C."/>
            <person name="Chiara M."/>
            <person name="Scrascia M."/>
        </authorList>
    </citation>
    <scope>NUCLEOTIDE SEQUENCE [LARGE SCALE GENOMIC DNA]</scope>
    <source>
        <strain evidence="1 2">H1</strain>
        <plasmid evidence="1">unnamed</plasmid>
    </source>
</reference>
<accession>A0ABU5I8Y7</accession>
<name>A0ABU5I8Y7_9BURK</name>
<protein>
    <submittedName>
        <fullName evidence="1">Uncharacterized protein</fullName>
    </submittedName>
</protein>
<evidence type="ECO:0000313" key="2">
    <source>
        <dbReference type="Proteomes" id="UP001293718"/>
    </source>
</evidence>
<comment type="caution">
    <text evidence="1">The sequence shown here is derived from an EMBL/GenBank/DDBJ whole genome shotgun (WGS) entry which is preliminary data.</text>
</comment>
<evidence type="ECO:0000313" key="1">
    <source>
        <dbReference type="EMBL" id="MDZ5455015.1"/>
    </source>
</evidence>
<sequence length="75" mass="9079">MDKDEWKSFLRWLDEAHLQELRARKQRIVDVLVEIRDRDVRSDARRMLRLIDAEILAHESRGLRRSAPRRRSKSA</sequence>